<reference evidence="9 10" key="1">
    <citation type="submission" date="2014-07" db="EMBL/GenBank/DDBJ databases">
        <title>Genomic and transcriptomic analysis on Apis cerana provide comprehensive insights into honey bee biology.</title>
        <authorList>
            <person name="Diao Q."/>
            <person name="Sun L."/>
            <person name="Zheng H."/>
            <person name="Zheng H."/>
            <person name="Xu S."/>
            <person name="Wang S."/>
            <person name="Zeng Z."/>
            <person name="Hu F."/>
            <person name="Su S."/>
            <person name="Wu J."/>
        </authorList>
    </citation>
    <scope>NUCLEOTIDE SEQUENCE [LARGE SCALE GENOMIC DNA]</scope>
    <source>
        <tissue evidence="9">Pupae without intestine</tissue>
    </source>
</reference>
<evidence type="ECO:0000259" key="8">
    <source>
        <dbReference type="SMART" id="SM00479"/>
    </source>
</evidence>
<dbReference type="SUPFAM" id="SSF53098">
    <property type="entry name" value="Ribonuclease H-like"/>
    <property type="match status" value="1"/>
</dbReference>
<dbReference type="InterPro" id="IPR013520">
    <property type="entry name" value="Ribonucl_H"/>
</dbReference>
<organism evidence="9 10">
    <name type="scientific">Apis cerana cerana</name>
    <name type="common">Oriental honeybee</name>
    <dbReference type="NCBI Taxonomy" id="94128"/>
    <lineage>
        <taxon>Eukaryota</taxon>
        <taxon>Metazoa</taxon>
        <taxon>Ecdysozoa</taxon>
        <taxon>Arthropoda</taxon>
        <taxon>Hexapoda</taxon>
        <taxon>Insecta</taxon>
        <taxon>Pterygota</taxon>
        <taxon>Neoptera</taxon>
        <taxon>Endopterygota</taxon>
        <taxon>Hymenoptera</taxon>
        <taxon>Apocrita</taxon>
        <taxon>Aculeata</taxon>
        <taxon>Apoidea</taxon>
        <taxon>Anthophila</taxon>
        <taxon>Apidae</taxon>
        <taxon>Apis</taxon>
    </lineage>
</organism>
<dbReference type="GO" id="GO:0003676">
    <property type="term" value="F:nucleic acid binding"/>
    <property type="evidence" value="ECO:0007669"/>
    <property type="project" value="InterPro"/>
</dbReference>
<dbReference type="GO" id="GO:0046872">
    <property type="term" value="F:metal ion binding"/>
    <property type="evidence" value="ECO:0007669"/>
    <property type="project" value="UniProtKB-KW"/>
</dbReference>
<dbReference type="InterPro" id="IPR036397">
    <property type="entry name" value="RNaseH_sf"/>
</dbReference>
<evidence type="ECO:0000256" key="3">
    <source>
        <dbReference type="ARBA" id="ARBA00022723"/>
    </source>
</evidence>
<keyword evidence="5 9" id="KW-0269">Exonuclease</keyword>
<protein>
    <submittedName>
        <fullName evidence="9">Three prime repair exonuclease</fullName>
    </submittedName>
</protein>
<dbReference type="GO" id="GO:0006308">
    <property type="term" value="P:DNA catabolic process"/>
    <property type="evidence" value="ECO:0007669"/>
    <property type="project" value="TreeGrafter"/>
</dbReference>
<keyword evidence="4" id="KW-0378">Hydrolase</keyword>
<dbReference type="OrthoDB" id="10250935at2759"/>
<evidence type="ECO:0000256" key="6">
    <source>
        <dbReference type="ARBA" id="ARBA00022842"/>
    </source>
</evidence>
<dbReference type="InterPro" id="IPR040393">
    <property type="entry name" value="TREX1/2"/>
</dbReference>
<sequence length="321" mass="36901">MIRTFIFFDLETTGLITKNYMPKVTELSLIAVSRTAVCNTKDFLPRVLQKLVLPIHPNLNLSKEIETLTGLSNENLCEIQHFNCDVYNLIINFINRQKAPTCFVAYNGNNFDYPIFLSELKTIDKSFSENILSIDMLQLIKDFFLREEPIKKMNNQINNSCNIEVSTLLNDGYDKILSDALDSIINTNDDNKNDTFLKIEETTSHSNSISNTPQTNYYKKMQELNEKTPKNQIIKIQHSDKNFQDRKRSTNARRKLDFTNSRPINFKLTNVCKHIFGAEPENAHSAEGDCLTMIRCAIQLGNFFVDWADSNAIPLINHISK</sequence>
<comment type="cofactor">
    <cofactor evidence="1">
        <name>Mg(2+)</name>
        <dbReference type="ChEBI" id="CHEBI:18420"/>
    </cofactor>
</comment>
<keyword evidence="6" id="KW-0460">Magnesium</keyword>
<evidence type="ECO:0000256" key="2">
    <source>
        <dbReference type="ARBA" id="ARBA00022722"/>
    </source>
</evidence>
<keyword evidence="3" id="KW-0479">Metal-binding</keyword>
<dbReference type="STRING" id="94128.A0A2A3E511"/>
<name>A0A2A3E511_APICC</name>
<evidence type="ECO:0000256" key="7">
    <source>
        <dbReference type="ARBA" id="ARBA00025769"/>
    </source>
</evidence>
<evidence type="ECO:0000313" key="10">
    <source>
        <dbReference type="Proteomes" id="UP000242457"/>
    </source>
</evidence>
<dbReference type="Proteomes" id="UP000242457">
    <property type="component" value="Unassembled WGS sequence"/>
</dbReference>
<dbReference type="SMART" id="SM00479">
    <property type="entry name" value="EXOIII"/>
    <property type="match status" value="1"/>
</dbReference>
<dbReference type="Gene3D" id="3.30.420.10">
    <property type="entry name" value="Ribonuclease H-like superfamily/Ribonuclease H"/>
    <property type="match status" value="1"/>
</dbReference>
<dbReference type="EMBL" id="KZ288400">
    <property type="protein sequence ID" value="PBC26259.1"/>
    <property type="molecule type" value="Genomic_DNA"/>
</dbReference>
<dbReference type="AlphaFoldDB" id="A0A2A3E511"/>
<accession>A0A2A3E511</accession>
<dbReference type="PANTHER" id="PTHR13058:SF19">
    <property type="entry name" value="LD40940P"/>
    <property type="match status" value="1"/>
</dbReference>
<evidence type="ECO:0000313" key="9">
    <source>
        <dbReference type="EMBL" id="PBC26259.1"/>
    </source>
</evidence>
<keyword evidence="2" id="KW-0540">Nuclease</keyword>
<gene>
    <name evidence="9" type="ORF">APICC_04717</name>
</gene>
<dbReference type="PANTHER" id="PTHR13058">
    <property type="entry name" value="THREE PRIME REPAIR EXONUCLEASE 1, 2"/>
    <property type="match status" value="1"/>
</dbReference>
<proteinExistence type="inferred from homology"/>
<comment type="similarity">
    <text evidence="7">Belongs to the exonuclease superfamily. TREX family.</text>
</comment>
<evidence type="ECO:0000256" key="1">
    <source>
        <dbReference type="ARBA" id="ARBA00001946"/>
    </source>
</evidence>
<keyword evidence="10" id="KW-1185">Reference proteome</keyword>
<evidence type="ECO:0000256" key="4">
    <source>
        <dbReference type="ARBA" id="ARBA00022801"/>
    </source>
</evidence>
<evidence type="ECO:0000256" key="5">
    <source>
        <dbReference type="ARBA" id="ARBA00022839"/>
    </source>
</evidence>
<dbReference type="GO" id="GO:0008296">
    <property type="term" value="F:3'-5'-DNA exonuclease activity"/>
    <property type="evidence" value="ECO:0007669"/>
    <property type="project" value="TreeGrafter"/>
</dbReference>
<dbReference type="InterPro" id="IPR012337">
    <property type="entry name" value="RNaseH-like_sf"/>
</dbReference>
<dbReference type="GO" id="GO:0005737">
    <property type="term" value="C:cytoplasm"/>
    <property type="evidence" value="ECO:0007669"/>
    <property type="project" value="TreeGrafter"/>
</dbReference>
<feature type="domain" description="Exonuclease" evidence="8">
    <location>
        <begin position="4"/>
        <end position="306"/>
    </location>
</feature>